<dbReference type="EMBL" id="FOVD01000005">
    <property type="protein sequence ID" value="SFN56330.1"/>
    <property type="molecule type" value="Genomic_DNA"/>
</dbReference>
<dbReference type="SUPFAM" id="SSF48452">
    <property type="entry name" value="TPR-like"/>
    <property type="match status" value="2"/>
</dbReference>
<dbReference type="RefSeq" id="WP_090025455.1">
    <property type="nucleotide sequence ID" value="NZ_FOVD01000005.1"/>
</dbReference>
<dbReference type="PROSITE" id="PS50005">
    <property type="entry name" value="TPR"/>
    <property type="match status" value="5"/>
</dbReference>
<dbReference type="InterPro" id="IPR019734">
    <property type="entry name" value="TPR_rpt"/>
</dbReference>
<accession>A0A1I5A1T4</accession>
<keyword evidence="5" id="KW-1185">Reference proteome</keyword>
<reference evidence="5" key="1">
    <citation type="submission" date="2016-10" db="EMBL/GenBank/DDBJ databases">
        <authorList>
            <person name="Varghese N."/>
            <person name="Submissions S."/>
        </authorList>
    </citation>
    <scope>NUCLEOTIDE SEQUENCE [LARGE SCALE GENOMIC DNA]</scope>
    <source>
        <strain evidence="5">DSM 25575</strain>
    </source>
</reference>
<dbReference type="InterPro" id="IPR011990">
    <property type="entry name" value="TPR-like_helical_dom_sf"/>
</dbReference>
<evidence type="ECO:0000256" key="2">
    <source>
        <dbReference type="ARBA" id="ARBA00022803"/>
    </source>
</evidence>
<name>A0A1I5A1T4_CHROL</name>
<organism evidence="4 5">
    <name type="scientific">Chryseobacterium oleae</name>
    <dbReference type="NCBI Taxonomy" id="491207"/>
    <lineage>
        <taxon>Bacteria</taxon>
        <taxon>Pseudomonadati</taxon>
        <taxon>Bacteroidota</taxon>
        <taxon>Flavobacteriia</taxon>
        <taxon>Flavobacteriales</taxon>
        <taxon>Weeksellaceae</taxon>
        <taxon>Chryseobacterium group</taxon>
        <taxon>Chryseobacterium</taxon>
    </lineage>
</organism>
<dbReference type="OrthoDB" id="1688888at2"/>
<gene>
    <name evidence="4" type="ORF">SAMN05421594_3254</name>
</gene>
<feature type="repeat" description="TPR" evidence="3">
    <location>
        <begin position="692"/>
        <end position="725"/>
    </location>
</feature>
<keyword evidence="2 3" id="KW-0802">TPR repeat</keyword>
<evidence type="ECO:0000256" key="1">
    <source>
        <dbReference type="ARBA" id="ARBA00022737"/>
    </source>
</evidence>
<protein>
    <submittedName>
        <fullName evidence="4">Tetratricopeptide repeat-containing protein</fullName>
    </submittedName>
</protein>
<feature type="repeat" description="TPR" evidence="3">
    <location>
        <begin position="726"/>
        <end position="759"/>
    </location>
</feature>
<dbReference type="PANTHER" id="PTHR44858">
    <property type="entry name" value="TETRATRICOPEPTIDE REPEAT PROTEIN 6"/>
    <property type="match status" value="1"/>
</dbReference>
<feature type="repeat" description="TPR" evidence="3">
    <location>
        <begin position="623"/>
        <end position="656"/>
    </location>
</feature>
<keyword evidence="1" id="KW-0677">Repeat</keyword>
<evidence type="ECO:0000256" key="3">
    <source>
        <dbReference type="PROSITE-ProRule" id="PRU00339"/>
    </source>
</evidence>
<feature type="repeat" description="TPR" evidence="3">
    <location>
        <begin position="790"/>
        <end position="823"/>
    </location>
</feature>
<evidence type="ECO:0000313" key="5">
    <source>
        <dbReference type="Proteomes" id="UP000198769"/>
    </source>
</evidence>
<dbReference type="Gene3D" id="1.25.40.10">
    <property type="entry name" value="Tetratricopeptide repeat domain"/>
    <property type="match status" value="3"/>
</dbReference>
<dbReference type="AlphaFoldDB" id="A0A1I5A1T4"/>
<dbReference type="Proteomes" id="UP000198769">
    <property type="component" value="Unassembled WGS sequence"/>
</dbReference>
<dbReference type="SMART" id="SM00028">
    <property type="entry name" value="TPR"/>
    <property type="match status" value="6"/>
</dbReference>
<proteinExistence type="predicted"/>
<feature type="repeat" description="TPR" evidence="3">
    <location>
        <begin position="555"/>
        <end position="588"/>
    </location>
</feature>
<dbReference type="InterPro" id="IPR050498">
    <property type="entry name" value="Ycf3"/>
</dbReference>
<dbReference type="PANTHER" id="PTHR44858:SF1">
    <property type="entry name" value="UDP-N-ACETYLGLUCOSAMINE--PEPTIDE N-ACETYLGLUCOSAMINYLTRANSFERASE SPINDLY-RELATED"/>
    <property type="match status" value="1"/>
</dbReference>
<evidence type="ECO:0000313" key="4">
    <source>
        <dbReference type="EMBL" id="SFN56330.1"/>
    </source>
</evidence>
<dbReference type="Pfam" id="PF13181">
    <property type="entry name" value="TPR_8"/>
    <property type="match status" value="3"/>
</dbReference>
<dbReference type="Pfam" id="PF13289">
    <property type="entry name" value="SIR2_2"/>
    <property type="match status" value="1"/>
</dbReference>
<sequence length="884" mass="103877">MEILNKIENDSKSGSIYKTKAKEYVYKVFNEINTKDPLDSKIHKLLWELSPKIITTNYDQILETNKPLDPSIDVFGNENSYLALKSQREDSKFLYKIHGDFKNPTTIILFESDYKTIYSTSNANEDALGDFFKNKTFLFLGFSLSDPFVNDLFTKIKSLYNNYTVGNHYIFSTNDHNDFSNFDVKLIKIDDWGESLVNYLNALIQEKVQEEDAVIDEKDPNILDTKDDNIEDLAILIKIKIDDLKKDPGNRELASEMHNIKSKIDQLMYGDLDYLKTFDKKYKNNHLQMLFDTIYANETLTKETFDEINRIRNDYENHQWFERCQLISAITCSLFISNKADEKKISILVDFINDNEDKVWERALTYLVMILNHLGNKWLRFDTIKRKVKSLTLNLKVQEACQQIVEYILVIGIGKYNFTEKIFENLYFRETPYNYFLPFFKEHNPLFDNIYDNYDGENIERFIEALERSPLPDSFKYIMCNTKGNEKEGKKNDFNAEKDIERYYNINGIYYPYAGYIQEFVSFIRGFPALQHKKLIDTQLKLTSTPLKDYLLSEKEKFRVLGIHFHKEKNWGQAIINFEKYLQLSPEDLAISDNLVNCHLSNKEIGKAKDLSALIRQKYPKYTRNLNRLASIYFSQKSYQKALDIYDESINSTDKNANSHYEKSVVFIEMNKYEDALKSIQNAERQNFEPKSRLYNVYGVIYQHLKFTDEAMESFTKAIALDQSNPIYYSNRSNLYEEINNYDKALEDINEAISLTDDETLIFTKVYYLIYLNQFELAFSQLTKVRVKNANYYNTLANCYRLKGEYDLAFSTIEKAISLENNHTAIGTKAAIYASIGDDVSFYKHLDEILKEGVLASKFLPDIKEKYKHKKEFKDILQKYNQVI</sequence>